<evidence type="ECO:0000256" key="2">
    <source>
        <dbReference type="ARBA" id="ARBA00023235"/>
    </source>
</evidence>
<dbReference type="InterPro" id="IPR001920">
    <property type="entry name" value="Asp/Glu_race"/>
</dbReference>
<gene>
    <name evidence="3" type="ordered locus">Belba_3119</name>
</gene>
<name>I3Z8R5_BELBD</name>
<comment type="similarity">
    <text evidence="1">Belongs to the aspartate/glutamate racemases family.</text>
</comment>
<protein>
    <submittedName>
        <fullName evidence="3">Aspartate racemase</fullName>
    </submittedName>
</protein>
<evidence type="ECO:0000313" key="3">
    <source>
        <dbReference type="EMBL" id="AFL85633.1"/>
    </source>
</evidence>
<dbReference type="GO" id="GO:0047661">
    <property type="term" value="F:amino-acid racemase activity"/>
    <property type="evidence" value="ECO:0007669"/>
    <property type="project" value="InterPro"/>
</dbReference>
<dbReference type="InterPro" id="IPR004380">
    <property type="entry name" value="Asp_race"/>
</dbReference>
<dbReference type="Gene3D" id="3.40.50.1860">
    <property type="match status" value="2"/>
</dbReference>
<dbReference type="PANTHER" id="PTHR21198">
    <property type="entry name" value="GLUTAMATE RACEMASE"/>
    <property type="match status" value="1"/>
</dbReference>
<dbReference type="Pfam" id="PF01177">
    <property type="entry name" value="Asp_Glu_race"/>
    <property type="match status" value="1"/>
</dbReference>
<dbReference type="EMBL" id="CP003281">
    <property type="protein sequence ID" value="AFL85633.1"/>
    <property type="molecule type" value="Genomic_DNA"/>
</dbReference>
<dbReference type="HOGENOM" id="CLU_055360_1_0_10"/>
<evidence type="ECO:0000313" key="4">
    <source>
        <dbReference type="Proteomes" id="UP000006050"/>
    </source>
</evidence>
<evidence type="ECO:0000256" key="1">
    <source>
        <dbReference type="ARBA" id="ARBA00007847"/>
    </source>
</evidence>
<dbReference type="Proteomes" id="UP000006050">
    <property type="component" value="Chromosome"/>
</dbReference>
<sequence>MDLVKNMNLKSILHDHFIFRCVLSLKYLEKITKFIFMKTLGMIGGTSWHSTIEYYRLINELVGEVIGEDQNPPLILHSINIQLMREQNKNKIIAKYLDVAQKLEQAGAEAIIICANTPHMVYEIVQPQINIPILHIAEAIGKEAQKLGLNTLGLLGNKPTMTGDFIPGFLKKHYGIKIIIPESDYLDQSHYYVSKELTLGKFTKEAKSFYEKQMSLLAHKGAEGMIMGCTELPLLIKQEETVFPLITTTQLHAQLAVDFILGLNNED</sequence>
<dbReference type="PROSITE" id="PS00924">
    <property type="entry name" value="ASP_GLU_RACEMASE_2"/>
    <property type="match status" value="1"/>
</dbReference>
<dbReference type="PANTHER" id="PTHR21198:SF7">
    <property type="entry name" value="ASPARTATE-GLUTAMATE RACEMASE FAMILY"/>
    <property type="match status" value="1"/>
</dbReference>
<dbReference type="NCBIfam" id="TIGR00035">
    <property type="entry name" value="asp_race"/>
    <property type="match status" value="1"/>
</dbReference>
<organism evidence="3 4">
    <name type="scientific">Belliella baltica (strain DSM 15883 / CIP 108006 / LMG 21964 / BA134)</name>
    <dbReference type="NCBI Taxonomy" id="866536"/>
    <lineage>
        <taxon>Bacteria</taxon>
        <taxon>Pseudomonadati</taxon>
        <taxon>Bacteroidota</taxon>
        <taxon>Cytophagia</taxon>
        <taxon>Cytophagales</taxon>
        <taxon>Cyclobacteriaceae</taxon>
        <taxon>Belliella</taxon>
    </lineage>
</organism>
<proteinExistence type="inferred from homology"/>
<dbReference type="eggNOG" id="COG1794">
    <property type="taxonomic scope" value="Bacteria"/>
</dbReference>
<dbReference type="KEGG" id="bbd:Belba_3119"/>
<accession>I3Z8R5</accession>
<dbReference type="InterPro" id="IPR033134">
    <property type="entry name" value="Asp/Glu_racemase_AS_2"/>
</dbReference>
<dbReference type="InterPro" id="IPR015942">
    <property type="entry name" value="Asp/Glu/hydantoin_racemase"/>
</dbReference>
<keyword evidence="4" id="KW-1185">Reference proteome</keyword>
<dbReference type="SUPFAM" id="SSF53681">
    <property type="entry name" value="Aspartate/glutamate racemase"/>
    <property type="match status" value="2"/>
</dbReference>
<keyword evidence="2" id="KW-0413">Isomerase</keyword>
<reference evidence="4" key="1">
    <citation type="submission" date="2012-06" db="EMBL/GenBank/DDBJ databases">
        <title>The complete genome of Belliella baltica DSM 15883.</title>
        <authorList>
            <person name="Lucas S."/>
            <person name="Copeland A."/>
            <person name="Lapidus A."/>
            <person name="Goodwin L."/>
            <person name="Pitluck S."/>
            <person name="Peters L."/>
            <person name="Mikhailova N."/>
            <person name="Davenport K."/>
            <person name="Kyrpides N."/>
            <person name="Mavromatis K."/>
            <person name="Pagani I."/>
            <person name="Ivanova N."/>
            <person name="Ovchinnikova G."/>
            <person name="Zeytun A."/>
            <person name="Detter J.C."/>
            <person name="Han C."/>
            <person name="Land M."/>
            <person name="Hauser L."/>
            <person name="Markowitz V."/>
            <person name="Cheng J.-F."/>
            <person name="Hugenholtz P."/>
            <person name="Woyke T."/>
            <person name="Wu D."/>
            <person name="Tindall B."/>
            <person name="Pomrenke H."/>
            <person name="Brambilla E."/>
            <person name="Klenk H.-P."/>
            <person name="Eisen J.A."/>
        </authorList>
    </citation>
    <scope>NUCLEOTIDE SEQUENCE [LARGE SCALE GENOMIC DNA]</scope>
    <source>
        <strain evidence="4">DSM 15883 / CIP 108006 / LMG 21964 / BA134</strain>
    </source>
</reference>
<dbReference type="PATRIC" id="fig|866536.3.peg.3224"/>
<dbReference type="STRING" id="866536.Belba_3119"/>
<dbReference type="AlphaFoldDB" id="I3Z8R5"/>